<dbReference type="NCBIfam" id="TIGR01790">
    <property type="entry name" value="carotene-cycl"/>
    <property type="match status" value="1"/>
</dbReference>
<dbReference type="InterPro" id="IPR008461">
    <property type="entry name" value="CrtY"/>
</dbReference>
<dbReference type="KEGG" id="cmb:CSW64_08145"/>
<dbReference type="AlphaFoldDB" id="A0A2D2AWN2"/>
<dbReference type="InterPro" id="IPR010108">
    <property type="entry name" value="Lycopene_cyclase_b/e"/>
</dbReference>
<dbReference type="Pfam" id="PF05834">
    <property type="entry name" value="Lycopene_cycl"/>
    <property type="match status" value="1"/>
</dbReference>
<organism evidence="2 3">
    <name type="scientific">Caulobacter mirabilis</name>
    <dbReference type="NCBI Taxonomy" id="69666"/>
    <lineage>
        <taxon>Bacteria</taxon>
        <taxon>Pseudomonadati</taxon>
        <taxon>Pseudomonadota</taxon>
        <taxon>Alphaproteobacteria</taxon>
        <taxon>Caulobacterales</taxon>
        <taxon>Caulobacteraceae</taxon>
        <taxon>Caulobacter</taxon>
    </lineage>
</organism>
<proteinExistence type="inferred from homology"/>
<accession>A0A2D2AWN2</accession>
<dbReference type="SUPFAM" id="SSF51905">
    <property type="entry name" value="FAD/NAD(P)-binding domain"/>
    <property type="match status" value="1"/>
</dbReference>
<dbReference type="RefSeq" id="WP_099621642.1">
    <property type="nucleotide sequence ID" value="NZ_CP024201.1"/>
</dbReference>
<evidence type="ECO:0000256" key="1">
    <source>
        <dbReference type="ARBA" id="ARBA00006599"/>
    </source>
</evidence>
<dbReference type="OrthoDB" id="5793379at2"/>
<dbReference type="EMBL" id="CP024201">
    <property type="protein sequence ID" value="ATQ42385.1"/>
    <property type="molecule type" value="Genomic_DNA"/>
</dbReference>
<reference evidence="2 3" key="1">
    <citation type="submission" date="2017-10" db="EMBL/GenBank/DDBJ databases">
        <title>Genome sequence of Caulobacter mirabilis FWC38.</title>
        <authorList>
            <person name="Fiebig A."/>
            <person name="Crosson S."/>
        </authorList>
    </citation>
    <scope>NUCLEOTIDE SEQUENCE [LARGE SCALE GENOMIC DNA]</scope>
    <source>
        <strain evidence="2 3">FWC 38</strain>
    </source>
</reference>
<dbReference type="Gene3D" id="3.50.50.60">
    <property type="entry name" value="FAD/NAD(P)-binding domain"/>
    <property type="match status" value="1"/>
</dbReference>
<dbReference type="NCBIfam" id="TIGR01789">
    <property type="entry name" value="lycopene_cycl"/>
    <property type="match status" value="1"/>
</dbReference>
<dbReference type="Proteomes" id="UP000228945">
    <property type="component" value="Chromosome"/>
</dbReference>
<evidence type="ECO:0000313" key="3">
    <source>
        <dbReference type="Proteomes" id="UP000228945"/>
    </source>
</evidence>
<dbReference type="GO" id="GO:0045436">
    <property type="term" value="F:lycopene beta cyclase activity"/>
    <property type="evidence" value="ECO:0007669"/>
    <property type="project" value="InterPro"/>
</dbReference>
<name>A0A2D2AWN2_9CAUL</name>
<sequence length="393" mass="43557">MAASFPLRADIVIAGGGLAGGLIALRLRALRPELRVVVVEKDATLGGEHTWSHFASDVDAEISAWLAPLIVHRWNGYQVRFPAYDRDLTTEYRSVTSDRFHEVVSAALGEDAWTDAVIDRLEADRVVLGDGRTVEAACVVDARGPRPDPALVLGWQKFVGLEVELEKPHGLDRPIIMDATVDQLDGYRFLYSLPFSPTRLLIEDTRYSDAARLDRKALSADIDAYAAARGWTIREVVREEVGVLPIALAGDIDAYWKAAALPEVGLRAALFHPVTGYSLPDAARLADEVARLPVLTTASVRACVEGRSKARWRERSYYRLLNRMLFKAARPDQRYRVLERFYRLNQPLVERFYAGDATLADRARILIGKPPVPISAAMKVLSERSVFPGGVAV</sequence>
<dbReference type="GO" id="GO:0016117">
    <property type="term" value="P:carotenoid biosynthetic process"/>
    <property type="evidence" value="ECO:0007669"/>
    <property type="project" value="InterPro"/>
</dbReference>
<gene>
    <name evidence="2" type="primary">crtY</name>
    <name evidence="2" type="ORF">CSW64_08145</name>
</gene>
<protein>
    <submittedName>
        <fullName evidence="2">Lycopene cyclase</fullName>
    </submittedName>
</protein>
<evidence type="ECO:0000313" key="2">
    <source>
        <dbReference type="EMBL" id="ATQ42385.1"/>
    </source>
</evidence>
<comment type="similarity">
    <text evidence="1">Belongs to the lycopene cyclase family.</text>
</comment>
<dbReference type="GO" id="GO:0016705">
    <property type="term" value="F:oxidoreductase activity, acting on paired donors, with incorporation or reduction of molecular oxygen"/>
    <property type="evidence" value="ECO:0007669"/>
    <property type="project" value="InterPro"/>
</dbReference>
<keyword evidence="3" id="KW-1185">Reference proteome</keyword>
<dbReference type="InterPro" id="IPR036188">
    <property type="entry name" value="FAD/NAD-bd_sf"/>
</dbReference>